<accession>A0ABQ4QF11</accession>
<dbReference type="Proteomes" id="UP001055117">
    <property type="component" value="Unassembled WGS sequence"/>
</dbReference>
<gene>
    <name evidence="2" type="ORF">AFCDBAGC_1496</name>
</gene>
<feature type="transmembrane region" description="Helical" evidence="1">
    <location>
        <begin position="26"/>
        <end position="48"/>
    </location>
</feature>
<name>A0ABQ4QF11_9HYPH</name>
<comment type="caution">
    <text evidence="2">The sequence shown here is derived from an EMBL/GenBank/DDBJ whole genome shotgun (WGS) entry which is preliminary data.</text>
</comment>
<keyword evidence="1" id="KW-0472">Membrane</keyword>
<keyword evidence="1" id="KW-1133">Transmembrane helix</keyword>
<proteinExistence type="predicted"/>
<keyword evidence="3" id="KW-1185">Reference proteome</keyword>
<evidence type="ECO:0000313" key="2">
    <source>
        <dbReference type="EMBL" id="GJD43644.1"/>
    </source>
</evidence>
<dbReference type="EMBL" id="BPQG01000019">
    <property type="protein sequence ID" value="GJD43644.1"/>
    <property type="molecule type" value="Genomic_DNA"/>
</dbReference>
<sequence>MIVLALAALFGGVATAAWMADYGVIAVILTMPLGGSLAALAATIPMAVRNKATRREREALTLPELIR</sequence>
<keyword evidence="1" id="KW-0812">Transmembrane</keyword>
<evidence type="ECO:0000313" key="3">
    <source>
        <dbReference type="Proteomes" id="UP001055117"/>
    </source>
</evidence>
<reference evidence="2 3" key="1">
    <citation type="journal article" date="2021" name="Front. Microbiol.">
        <title>Comprehensive Comparative Genomics and Phenotyping of Methylobacterium Species.</title>
        <authorList>
            <person name="Alessa O."/>
            <person name="Ogura Y."/>
            <person name="Fujitani Y."/>
            <person name="Takami H."/>
            <person name="Hayashi T."/>
            <person name="Sahin N."/>
            <person name="Tani A."/>
        </authorList>
    </citation>
    <scope>NUCLEOTIDE SEQUENCE [LARGE SCALE GENOMIC DNA]</scope>
    <source>
        <strain evidence="2 3">DSM 23679</strain>
    </source>
</reference>
<evidence type="ECO:0000256" key="1">
    <source>
        <dbReference type="SAM" id="Phobius"/>
    </source>
</evidence>
<protein>
    <submittedName>
        <fullName evidence="2">Uncharacterized protein</fullName>
    </submittedName>
</protein>
<organism evidence="2 3">
    <name type="scientific">Methylobacterium cerastii</name>
    <dbReference type="NCBI Taxonomy" id="932741"/>
    <lineage>
        <taxon>Bacteria</taxon>
        <taxon>Pseudomonadati</taxon>
        <taxon>Pseudomonadota</taxon>
        <taxon>Alphaproteobacteria</taxon>
        <taxon>Hyphomicrobiales</taxon>
        <taxon>Methylobacteriaceae</taxon>
        <taxon>Methylobacterium</taxon>
    </lineage>
</organism>